<keyword evidence="2" id="KW-0482">Metalloprotease</keyword>
<dbReference type="GO" id="GO:0008237">
    <property type="term" value="F:metallopeptidase activity"/>
    <property type="evidence" value="ECO:0007669"/>
    <property type="project" value="UniProtKB-KW"/>
</dbReference>
<keyword evidence="1" id="KW-0812">Transmembrane</keyword>
<comment type="caution">
    <text evidence="2">The sequence shown here is derived from an EMBL/GenBank/DDBJ whole genome shotgun (WGS) entry which is preliminary data.</text>
</comment>
<reference evidence="2" key="1">
    <citation type="submission" date="2019-04" db="EMBL/GenBank/DDBJ databases">
        <title>Evolution of Biomass-Degrading Anaerobic Consortia Revealed by Metagenomics.</title>
        <authorList>
            <person name="Peng X."/>
        </authorList>
    </citation>
    <scope>NUCLEOTIDE SEQUENCE</scope>
    <source>
        <strain evidence="2">SIG551</strain>
    </source>
</reference>
<dbReference type="Pfam" id="PF10086">
    <property type="entry name" value="YhfC"/>
    <property type="match status" value="2"/>
</dbReference>
<evidence type="ECO:0000313" key="2">
    <source>
        <dbReference type="EMBL" id="MBE6833824.1"/>
    </source>
</evidence>
<proteinExistence type="predicted"/>
<keyword evidence="1" id="KW-0472">Membrane</keyword>
<dbReference type="Proteomes" id="UP000754750">
    <property type="component" value="Unassembled WGS sequence"/>
</dbReference>
<feature type="transmembrane region" description="Helical" evidence="1">
    <location>
        <begin position="90"/>
        <end position="114"/>
    </location>
</feature>
<dbReference type="InterPro" id="IPR011397">
    <property type="entry name" value="YhfC"/>
</dbReference>
<evidence type="ECO:0000313" key="3">
    <source>
        <dbReference type="Proteomes" id="UP000754750"/>
    </source>
</evidence>
<dbReference type="AlphaFoldDB" id="A0A928KT59"/>
<keyword evidence="1" id="KW-1133">Transmembrane helix</keyword>
<keyword evidence="2" id="KW-0645">Protease</keyword>
<feature type="transmembrane region" description="Helical" evidence="1">
    <location>
        <begin position="46"/>
        <end position="70"/>
    </location>
</feature>
<organism evidence="2 3">
    <name type="scientific">Faecalispora sporosphaeroides</name>
    <dbReference type="NCBI Taxonomy" id="1549"/>
    <lineage>
        <taxon>Bacteria</taxon>
        <taxon>Bacillati</taxon>
        <taxon>Bacillota</taxon>
        <taxon>Clostridia</taxon>
        <taxon>Eubacteriales</taxon>
        <taxon>Oscillospiraceae</taxon>
        <taxon>Faecalispora</taxon>
    </lineage>
</organism>
<name>A0A928KT59_9FIRM</name>
<gene>
    <name evidence="2" type="ORF">E7512_09630</name>
</gene>
<accession>A0A928KT59</accession>
<feature type="transmembrane region" description="Helical" evidence="1">
    <location>
        <begin position="180"/>
        <end position="200"/>
    </location>
</feature>
<sequence length="218" mass="23947">MPDSPKMNRGRPFVQYLLWFVLGAACFFVSQPLLRIPLLGLVNRSMWFTMFSTLHPVLAVVLIGFSAGVFEEGFRFLFKRFLLRPARCTFAQPLLFGLGHGGIEAGLVLIPLLMQGDAFGALHMALVERALAVLLHLTLTVIVWNGFQTGCRLGYLAVAVVLHGLVDSVLPLLARGGMQVPLVELVFAGMVLCAGIYAVLSRRLYLEGETKDEENSKA</sequence>
<protein>
    <submittedName>
        <fullName evidence="2">YhfC family intramembrane metalloprotease</fullName>
    </submittedName>
</protein>
<evidence type="ECO:0000256" key="1">
    <source>
        <dbReference type="SAM" id="Phobius"/>
    </source>
</evidence>
<dbReference type="PROSITE" id="PS51257">
    <property type="entry name" value="PROKAR_LIPOPROTEIN"/>
    <property type="match status" value="1"/>
</dbReference>
<dbReference type="EMBL" id="SVNY01000004">
    <property type="protein sequence ID" value="MBE6833824.1"/>
    <property type="molecule type" value="Genomic_DNA"/>
</dbReference>
<feature type="transmembrane region" description="Helical" evidence="1">
    <location>
        <begin position="126"/>
        <end position="147"/>
    </location>
</feature>
<keyword evidence="2" id="KW-0378">Hydrolase</keyword>
<feature type="transmembrane region" description="Helical" evidence="1">
    <location>
        <begin position="153"/>
        <end position="173"/>
    </location>
</feature>
<feature type="transmembrane region" description="Helical" evidence="1">
    <location>
        <begin position="16"/>
        <end position="34"/>
    </location>
</feature>